<proteinExistence type="predicted"/>
<evidence type="ECO:0000313" key="3">
    <source>
        <dbReference type="EMBL" id="CAH2010745.1"/>
    </source>
</evidence>
<organism evidence="3 4">
    <name type="scientific">Acanthoscelides obtectus</name>
    <name type="common">Bean weevil</name>
    <name type="synonym">Bruchus obtectus</name>
    <dbReference type="NCBI Taxonomy" id="200917"/>
    <lineage>
        <taxon>Eukaryota</taxon>
        <taxon>Metazoa</taxon>
        <taxon>Ecdysozoa</taxon>
        <taxon>Arthropoda</taxon>
        <taxon>Hexapoda</taxon>
        <taxon>Insecta</taxon>
        <taxon>Pterygota</taxon>
        <taxon>Neoptera</taxon>
        <taxon>Endopterygota</taxon>
        <taxon>Coleoptera</taxon>
        <taxon>Polyphaga</taxon>
        <taxon>Cucujiformia</taxon>
        <taxon>Chrysomeloidea</taxon>
        <taxon>Chrysomelidae</taxon>
        <taxon>Bruchinae</taxon>
        <taxon>Bruchini</taxon>
        <taxon>Acanthoscelides</taxon>
    </lineage>
</organism>
<sequence length="82" mass="9606">MQRVYLETSESLLWRTRLPPDVPPGQFFSGSRYRIYLLGNPVIWWANSAFILIFLVVFITNCIKWQRGYIKSFSGSEVDRSS</sequence>
<dbReference type="Pfam" id="PF16192">
    <property type="entry name" value="PMT_4TMC"/>
    <property type="match status" value="1"/>
</dbReference>
<evidence type="ECO:0000259" key="2">
    <source>
        <dbReference type="Pfam" id="PF16192"/>
    </source>
</evidence>
<keyword evidence="1" id="KW-0812">Transmembrane</keyword>
<dbReference type="Proteomes" id="UP001152888">
    <property type="component" value="Unassembled WGS sequence"/>
</dbReference>
<keyword evidence="1" id="KW-1133">Transmembrane helix</keyword>
<dbReference type="OrthoDB" id="5561486at2759"/>
<comment type="caution">
    <text evidence="3">The sequence shown here is derived from an EMBL/GenBank/DDBJ whole genome shotgun (WGS) entry which is preliminary data.</text>
</comment>
<keyword evidence="4" id="KW-1185">Reference proteome</keyword>
<evidence type="ECO:0000313" key="4">
    <source>
        <dbReference type="Proteomes" id="UP001152888"/>
    </source>
</evidence>
<reference evidence="3" key="1">
    <citation type="submission" date="2022-03" db="EMBL/GenBank/DDBJ databases">
        <authorList>
            <person name="Sayadi A."/>
        </authorList>
    </citation>
    <scope>NUCLEOTIDE SEQUENCE</scope>
</reference>
<feature type="domain" description="Protein O-mannosyl-transferase C-terminal four TM" evidence="2">
    <location>
        <begin position="31"/>
        <end position="72"/>
    </location>
</feature>
<dbReference type="AlphaFoldDB" id="A0A9P0ME35"/>
<protein>
    <recommendedName>
        <fullName evidence="2">Protein O-mannosyl-transferase C-terminal four TM domain-containing protein</fullName>
    </recommendedName>
</protein>
<evidence type="ECO:0000256" key="1">
    <source>
        <dbReference type="SAM" id="Phobius"/>
    </source>
</evidence>
<feature type="transmembrane region" description="Helical" evidence="1">
    <location>
        <begin position="42"/>
        <end position="63"/>
    </location>
</feature>
<name>A0A9P0ME35_ACAOB</name>
<keyword evidence="1" id="KW-0472">Membrane</keyword>
<dbReference type="InterPro" id="IPR032421">
    <property type="entry name" value="PMT_4TMC"/>
</dbReference>
<dbReference type="EMBL" id="CAKOFQ010008001">
    <property type="protein sequence ID" value="CAH2010745.1"/>
    <property type="molecule type" value="Genomic_DNA"/>
</dbReference>
<accession>A0A9P0ME35</accession>
<gene>
    <name evidence="3" type="ORF">ACAOBT_LOCUS31742</name>
</gene>